<keyword evidence="1" id="KW-0812">Transmembrane</keyword>
<dbReference type="InterPro" id="IPR029044">
    <property type="entry name" value="Nucleotide-diphossugar_trans"/>
</dbReference>
<reference evidence="2 3" key="1">
    <citation type="submission" date="2018-09" db="EMBL/GenBank/DDBJ databases">
        <title>Genomic investigation of the strawberry pathogen Phytophthora fragariae indicates pathogenicity is determined by transcriptional variation in three key races.</title>
        <authorList>
            <person name="Adams T.M."/>
            <person name="Armitage A.D."/>
            <person name="Sobczyk M.K."/>
            <person name="Bates H.J."/>
            <person name="Dunwell J.M."/>
            <person name="Nellist C.F."/>
            <person name="Harrison R.J."/>
        </authorList>
    </citation>
    <scope>NUCLEOTIDE SEQUENCE [LARGE SCALE GENOMIC DNA]</scope>
    <source>
        <strain evidence="2 3">SCRP324</strain>
    </source>
</reference>
<keyword evidence="1" id="KW-1133">Transmembrane helix</keyword>
<keyword evidence="1" id="KW-0472">Membrane</keyword>
<feature type="transmembrane region" description="Helical" evidence="1">
    <location>
        <begin position="21"/>
        <end position="43"/>
    </location>
</feature>
<proteinExistence type="predicted"/>
<dbReference type="AlphaFoldDB" id="A0A6A3N4T7"/>
<evidence type="ECO:0000313" key="2">
    <source>
        <dbReference type="EMBL" id="KAE9036635.1"/>
    </source>
</evidence>
<dbReference type="EMBL" id="QXFU01000324">
    <property type="protein sequence ID" value="KAE9036635.1"/>
    <property type="molecule type" value="Genomic_DNA"/>
</dbReference>
<comment type="caution">
    <text evidence="2">The sequence shown here is derived from an EMBL/GenBank/DDBJ whole genome shotgun (WGS) entry which is preliminary data.</text>
</comment>
<dbReference type="OrthoDB" id="2100988at2759"/>
<organism evidence="2 3">
    <name type="scientific">Phytophthora rubi</name>
    <dbReference type="NCBI Taxonomy" id="129364"/>
    <lineage>
        <taxon>Eukaryota</taxon>
        <taxon>Sar</taxon>
        <taxon>Stramenopiles</taxon>
        <taxon>Oomycota</taxon>
        <taxon>Peronosporomycetes</taxon>
        <taxon>Peronosporales</taxon>
        <taxon>Peronosporaceae</taxon>
        <taxon>Phytophthora</taxon>
    </lineage>
</organism>
<dbReference type="SUPFAM" id="SSF53448">
    <property type="entry name" value="Nucleotide-diphospho-sugar transferases"/>
    <property type="match status" value="1"/>
</dbReference>
<accession>A0A6A3N4T7</accession>
<evidence type="ECO:0000313" key="3">
    <source>
        <dbReference type="Proteomes" id="UP000435112"/>
    </source>
</evidence>
<evidence type="ECO:0000256" key="1">
    <source>
        <dbReference type="SAM" id="Phobius"/>
    </source>
</evidence>
<sequence>MDSRRRPSVNVVEVLRRRPKIGYFVIGLWAVSVCWSVGSLSGLTKLSSSRNLRVSSQEDDAQQVLLNVREDETHVEVNRRSKEKLPMADEFYTSSYGNNDTSTTIIFNVFRGSPDALKLQLEAALDQQNVTPPHVWVMSFNSPNENAYKEVVDAMRLQYPERSSQLVMTTSNYNHKFHGRFLLAYMATTKYVLVVDDDKNIDSTTVYDYIQYMNLQKGVWGNFGQVRASTFDGYKSWPTVGYNLSAVDWVEQDYLCGMWFLEQTWLEYFVKERPPSWSTAEDMHLSHVMRKYLNLNTYGGKVALQARDLPGKDYAATVGSALDLREYVFDHQLGRGNKVANVDQPLDTLVYAESASDIENFMEKMDACPPDGKPTGGAPWCNAGKTAAVFRGAKDQDVNSLILAAEQLCNRTNCEYYIVKPTIKHPIHYFNMREGYGQADTGVEIPFQTGTTDVIMSLVGILNNVLPSTLYLPSPEVSTTSESDVNADPDKRNVLQIYHRTVLLTVDIHRNSKTNPKWSRRQDVTGSTSTQEFPSEMKTFIWQREVDSVTAY</sequence>
<name>A0A6A3N4T7_9STRA</name>
<dbReference type="Proteomes" id="UP000435112">
    <property type="component" value="Unassembled WGS sequence"/>
</dbReference>
<gene>
    <name evidence="2" type="ORF">PR002_g6984</name>
</gene>
<protein>
    <recommendedName>
        <fullName evidence="4">Glycosyltransferase 2-like domain-containing protein</fullName>
    </recommendedName>
</protein>
<evidence type="ECO:0008006" key="4">
    <source>
        <dbReference type="Google" id="ProtNLM"/>
    </source>
</evidence>